<evidence type="ECO:0000313" key="3">
    <source>
        <dbReference type="Proteomes" id="UP000680670"/>
    </source>
</evidence>
<evidence type="ECO:0000313" key="2">
    <source>
        <dbReference type="EMBL" id="GIN97744.1"/>
    </source>
</evidence>
<keyword evidence="3" id="KW-1185">Reference proteome</keyword>
<accession>A0ABQ4L0K7</accession>
<evidence type="ECO:0000256" key="1">
    <source>
        <dbReference type="SAM" id="SignalP"/>
    </source>
</evidence>
<gene>
    <name evidence="2" type="ORF">J6TS1_36140</name>
</gene>
<dbReference type="CDD" id="cd13567">
    <property type="entry name" value="PBP2_TtGluBP"/>
    <property type="match status" value="1"/>
</dbReference>
<dbReference type="Gene3D" id="3.40.190.10">
    <property type="entry name" value="Periplasmic binding protein-like II"/>
    <property type="match status" value="2"/>
</dbReference>
<dbReference type="SUPFAM" id="SSF53850">
    <property type="entry name" value="Periplasmic binding protein-like II"/>
    <property type="match status" value="1"/>
</dbReference>
<dbReference type="RefSeq" id="WP_213021070.1">
    <property type="nucleotide sequence ID" value="NZ_BORJ01000010.1"/>
</dbReference>
<dbReference type="PANTHER" id="PTHR42941:SF1">
    <property type="entry name" value="SLL1037 PROTEIN"/>
    <property type="match status" value="1"/>
</dbReference>
<comment type="caution">
    <text evidence="2">The sequence shown here is derived from an EMBL/GenBank/DDBJ whole genome shotgun (WGS) entry which is preliminary data.</text>
</comment>
<name>A0ABQ4L0K7_SIMTE</name>
<dbReference type="Proteomes" id="UP000680670">
    <property type="component" value="Unassembled WGS sequence"/>
</dbReference>
<protein>
    <submittedName>
        <fullName evidence="2">C4-dicarboxylate ABC transporter substrate-binding protein</fullName>
    </submittedName>
</protein>
<reference evidence="2 3" key="1">
    <citation type="submission" date="2021-03" db="EMBL/GenBank/DDBJ databases">
        <title>Antimicrobial resistance genes in bacteria isolated from Japanese honey, and their potential for conferring macrolide and lincosamide resistance in the American foulbrood pathogen Paenibacillus larvae.</title>
        <authorList>
            <person name="Okamoto M."/>
            <person name="Kumagai M."/>
            <person name="Kanamori H."/>
            <person name="Takamatsu D."/>
        </authorList>
    </citation>
    <scope>NUCLEOTIDE SEQUENCE [LARGE SCALE GENOMIC DNA]</scope>
    <source>
        <strain evidence="2 3">J6TS1</strain>
    </source>
</reference>
<dbReference type="NCBIfam" id="TIGR02122">
    <property type="entry name" value="TRAP_TAXI"/>
    <property type="match status" value="1"/>
</dbReference>
<organism evidence="2 3">
    <name type="scientific">Siminovitchia terrae</name>
    <name type="common">Bacillus terrae</name>
    <dbReference type="NCBI Taxonomy" id="1914933"/>
    <lineage>
        <taxon>Bacteria</taxon>
        <taxon>Bacillati</taxon>
        <taxon>Bacillota</taxon>
        <taxon>Bacilli</taxon>
        <taxon>Bacillales</taxon>
        <taxon>Bacillaceae</taxon>
        <taxon>Siminovitchia</taxon>
    </lineage>
</organism>
<feature type="chain" id="PRO_5047324885" evidence="1">
    <location>
        <begin position="21"/>
        <end position="328"/>
    </location>
</feature>
<dbReference type="EMBL" id="BORJ01000010">
    <property type="protein sequence ID" value="GIN97744.1"/>
    <property type="molecule type" value="Genomic_DNA"/>
</dbReference>
<sequence length="328" mass="35412">MFNKNNFLVLLILSIVLVLAACGDKASGDKKSSNQQTSNLSFVTGGPGGTFYPLGVGIADVVNGKGVANITVETSDASIENTRLLGAKQAELGLLETGIAYYAAEGKEMFDKKLANVRGIMTLYPNLMQMVVMTDSGIKSYADLKGKKVVVGQPGSSSMLNLELVLAEYGLNFDDIKPQYSGFSEGIDMLKDGQVDATLVDVGIPAPAIIDISSQHNVTILPIDEDKIDNISEKYPYFSNKIIIPAGTYTNQDKDIVTAGVLVMLATREDLPEDLVYELTKTIFENKDEITKIHPSGESIDPEKATEGLSIPLHPGAERYLDEILKNQ</sequence>
<dbReference type="InterPro" id="IPR011852">
    <property type="entry name" value="TRAP_TAXI"/>
</dbReference>
<proteinExistence type="predicted"/>
<feature type="signal peptide" evidence="1">
    <location>
        <begin position="1"/>
        <end position="20"/>
    </location>
</feature>
<dbReference type="PANTHER" id="PTHR42941">
    <property type="entry name" value="SLL1037 PROTEIN"/>
    <property type="match status" value="1"/>
</dbReference>
<keyword evidence="1" id="KW-0732">Signal</keyword>
<dbReference type="PROSITE" id="PS51257">
    <property type="entry name" value="PROKAR_LIPOPROTEIN"/>
    <property type="match status" value="1"/>
</dbReference>
<dbReference type="Pfam" id="PF16868">
    <property type="entry name" value="NMT1_3"/>
    <property type="match status" value="1"/>
</dbReference>